<comment type="similarity">
    <text evidence="2 5">Belongs to the BLOC1S6 family.</text>
</comment>
<protein>
    <recommendedName>
        <fullName evidence="3 5">Biogenesis of lysosome-related organelles complex 1 subunit 6</fullName>
        <shortName evidence="5">BLOC-1 subunit 6</shortName>
    </recommendedName>
</protein>
<dbReference type="GO" id="GO:0030133">
    <property type="term" value="C:transport vesicle"/>
    <property type="evidence" value="ECO:0007669"/>
    <property type="project" value="TreeGrafter"/>
</dbReference>
<gene>
    <name evidence="7" type="ORF">IRJ41_020404</name>
</gene>
<evidence type="ECO:0000256" key="1">
    <source>
        <dbReference type="ARBA" id="ARBA00004496"/>
    </source>
</evidence>
<evidence type="ECO:0000256" key="6">
    <source>
        <dbReference type="SAM" id="MobiDB-lite"/>
    </source>
</evidence>
<evidence type="ECO:0000256" key="5">
    <source>
        <dbReference type="PIRNR" id="PIRNR037609"/>
    </source>
</evidence>
<organism evidence="7 8">
    <name type="scientific">Triplophysa rosa</name>
    <name type="common">Cave loach</name>
    <dbReference type="NCBI Taxonomy" id="992332"/>
    <lineage>
        <taxon>Eukaryota</taxon>
        <taxon>Metazoa</taxon>
        <taxon>Chordata</taxon>
        <taxon>Craniata</taxon>
        <taxon>Vertebrata</taxon>
        <taxon>Euteleostomi</taxon>
        <taxon>Actinopterygii</taxon>
        <taxon>Neopterygii</taxon>
        <taxon>Teleostei</taxon>
        <taxon>Ostariophysi</taxon>
        <taxon>Cypriniformes</taxon>
        <taxon>Nemacheilidae</taxon>
        <taxon>Triplophysa</taxon>
    </lineage>
</organism>
<comment type="subcellular location">
    <subcellularLocation>
        <location evidence="1">Cytoplasm</location>
    </subcellularLocation>
</comment>
<name>A0A9W7TPK3_TRIRA</name>
<dbReference type="GO" id="GO:0031083">
    <property type="term" value="C:BLOC-1 complex"/>
    <property type="evidence" value="ECO:0007669"/>
    <property type="project" value="TreeGrafter"/>
</dbReference>
<dbReference type="PANTHER" id="PTHR31328:SF2">
    <property type="entry name" value="BIOGENESIS OF LYSOSOME-RELATED ORGANELLES COMPLEX 1 SUBUNIT 6"/>
    <property type="match status" value="1"/>
</dbReference>
<comment type="function">
    <text evidence="5">Component of the BLOC-1 complex, a complex that is required for normal biogenesis of lysosome-related organelles (LRO), such as platelet dense granules and melanosomes. In concert with the AP-3 complex, the BLOC-1 complex is required to target membrane protein cargos into vesicles assembled at cell bodies for delivery into neurites and nerve terminals. The BLOC-1 complex, in association with SNARE proteins, is also proposed to be involved in neurite extension. May play a role in intracellular vesicle trafficking, particularly in the vesicle-docking and fusion process.</text>
</comment>
<dbReference type="PIRSF" id="PIRSF037609">
    <property type="entry name" value="BLOC-1_complex_pallidin"/>
    <property type="match status" value="1"/>
</dbReference>
<evidence type="ECO:0000256" key="4">
    <source>
        <dbReference type="ARBA" id="ARBA00022490"/>
    </source>
</evidence>
<comment type="caution">
    <text evidence="7">The sequence shown here is derived from an EMBL/GenBank/DDBJ whole genome shotgun (WGS) entry which is preliminary data.</text>
</comment>
<sequence>MLMMNRDEEEQEEVSSHRACDVIGETAALQDIMCVDDQTVQRLTDGFLHHYLPELQTSKQTLQELTQNQVILLDTLEQEVTKFRECNTMVDLNALFIEAKLYHNKLVNIRKEMMVLHDKTTKLKKRALKVQQHKQKNELEREQQRERDLERERRLIAKPAKRVDT</sequence>
<keyword evidence="4" id="KW-0963">Cytoplasm</keyword>
<dbReference type="InterPro" id="IPR028119">
    <property type="entry name" value="Snapin/Pallidin/Snn1"/>
</dbReference>
<reference evidence="7" key="1">
    <citation type="submission" date="2021-02" db="EMBL/GenBank/DDBJ databases">
        <title>Comparative genomics reveals that relaxation of natural selection precedes convergent phenotypic evolution of cavefish.</title>
        <authorList>
            <person name="Peng Z."/>
        </authorList>
    </citation>
    <scope>NUCLEOTIDE SEQUENCE</scope>
    <source>
        <tissue evidence="7">Muscle</tissue>
    </source>
</reference>
<proteinExistence type="inferred from homology"/>
<feature type="compositionally biased region" description="Basic and acidic residues" evidence="6">
    <location>
        <begin position="135"/>
        <end position="165"/>
    </location>
</feature>
<dbReference type="Pfam" id="PF14712">
    <property type="entry name" value="Snapin_Pallidin"/>
    <property type="match status" value="1"/>
</dbReference>
<dbReference type="AlphaFoldDB" id="A0A9W7TPK3"/>
<evidence type="ECO:0000256" key="2">
    <source>
        <dbReference type="ARBA" id="ARBA00005767"/>
    </source>
</evidence>
<dbReference type="Proteomes" id="UP001059041">
    <property type="component" value="Linkage Group LG12"/>
</dbReference>
<dbReference type="InterPro" id="IPR017242">
    <property type="entry name" value="BLOC-1_pallidin"/>
</dbReference>
<dbReference type="PANTHER" id="PTHR31328">
    <property type="entry name" value="BIOGENESIS OF LYSOSOME-RELATED ORGANELLES COMPLEX 1 SUBUNIT 6"/>
    <property type="match status" value="1"/>
</dbReference>
<dbReference type="EMBL" id="JAFHDT010000012">
    <property type="protein sequence ID" value="KAI7802858.1"/>
    <property type="molecule type" value="Genomic_DNA"/>
</dbReference>
<keyword evidence="8" id="KW-1185">Reference proteome</keyword>
<evidence type="ECO:0000313" key="7">
    <source>
        <dbReference type="EMBL" id="KAI7802858.1"/>
    </source>
</evidence>
<evidence type="ECO:0000313" key="8">
    <source>
        <dbReference type="Proteomes" id="UP001059041"/>
    </source>
</evidence>
<feature type="region of interest" description="Disordered" evidence="6">
    <location>
        <begin position="128"/>
        <end position="165"/>
    </location>
</feature>
<accession>A0A9W7TPK3</accession>
<evidence type="ECO:0000256" key="3">
    <source>
        <dbReference type="ARBA" id="ARBA00019579"/>
    </source>
</evidence>